<dbReference type="Proteomes" id="UP000002051">
    <property type="component" value="Unassembled WGS sequence"/>
</dbReference>
<dbReference type="AlphaFoldDB" id="G7I3X3"/>
<reference evidence="2" key="3">
    <citation type="submission" date="2015-04" db="UniProtKB">
        <authorList>
            <consortium name="EnsemblPlants"/>
        </authorList>
    </citation>
    <scope>IDENTIFICATION</scope>
    <source>
        <strain evidence="2">cv. Jemalong A17</strain>
    </source>
</reference>
<protein>
    <submittedName>
        <fullName evidence="1 2">Uncharacterized protein</fullName>
    </submittedName>
</protein>
<dbReference type="EnsemblPlants" id="AES61027">
    <property type="protein sequence ID" value="AES61027"/>
    <property type="gene ID" value="MTR_1g075120"/>
</dbReference>
<reference evidence="1 3" key="1">
    <citation type="journal article" date="2011" name="Nature">
        <title>The Medicago genome provides insight into the evolution of rhizobial symbioses.</title>
        <authorList>
            <person name="Young N.D."/>
            <person name="Debelle F."/>
            <person name="Oldroyd G.E."/>
            <person name="Geurts R."/>
            <person name="Cannon S.B."/>
            <person name="Udvardi M.K."/>
            <person name="Benedito V.A."/>
            <person name="Mayer K.F."/>
            <person name="Gouzy J."/>
            <person name="Schoof H."/>
            <person name="Van de Peer Y."/>
            <person name="Proost S."/>
            <person name="Cook D.R."/>
            <person name="Meyers B.C."/>
            <person name="Spannagl M."/>
            <person name="Cheung F."/>
            <person name="De Mita S."/>
            <person name="Krishnakumar V."/>
            <person name="Gundlach H."/>
            <person name="Zhou S."/>
            <person name="Mudge J."/>
            <person name="Bharti A.K."/>
            <person name="Murray J.D."/>
            <person name="Naoumkina M.A."/>
            <person name="Rosen B."/>
            <person name="Silverstein K.A."/>
            <person name="Tang H."/>
            <person name="Rombauts S."/>
            <person name="Zhao P.X."/>
            <person name="Zhou P."/>
            <person name="Barbe V."/>
            <person name="Bardou P."/>
            <person name="Bechner M."/>
            <person name="Bellec A."/>
            <person name="Berger A."/>
            <person name="Berges H."/>
            <person name="Bidwell S."/>
            <person name="Bisseling T."/>
            <person name="Choisne N."/>
            <person name="Couloux A."/>
            <person name="Denny R."/>
            <person name="Deshpande S."/>
            <person name="Dai X."/>
            <person name="Doyle J.J."/>
            <person name="Dudez A.M."/>
            <person name="Farmer A.D."/>
            <person name="Fouteau S."/>
            <person name="Franken C."/>
            <person name="Gibelin C."/>
            <person name="Gish J."/>
            <person name="Goldstein S."/>
            <person name="Gonzalez A.J."/>
            <person name="Green P.J."/>
            <person name="Hallab A."/>
            <person name="Hartog M."/>
            <person name="Hua A."/>
            <person name="Humphray S.J."/>
            <person name="Jeong D.H."/>
            <person name="Jing Y."/>
            <person name="Jocker A."/>
            <person name="Kenton S.M."/>
            <person name="Kim D.J."/>
            <person name="Klee K."/>
            <person name="Lai H."/>
            <person name="Lang C."/>
            <person name="Lin S."/>
            <person name="Macmil S.L."/>
            <person name="Magdelenat G."/>
            <person name="Matthews L."/>
            <person name="McCorrison J."/>
            <person name="Monaghan E.L."/>
            <person name="Mun J.H."/>
            <person name="Najar F.Z."/>
            <person name="Nicholson C."/>
            <person name="Noirot C."/>
            <person name="O'Bleness M."/>
            <person name="Paule C.R."/>
            <person name="Poulain J."/>
            <person name="Prion F."/>
            <person name="Qin B."/>
            <person name="Qu C."/>
            <person name="Retzel E.F."/>
            <person name="Riddle C."/>
            <person name="Sallet E."/>
            <person name="Samain S."/>
            <person name="Samson N."/>
            <person name="Sanders I."/>
            <person name="Saurat O."/>
            <person name="Scarpelli C."/>
            <person name="Schiex T."/>
            <person name="Segurens B."/>
            <person name="Severin A.J."/>
            <person name="Sherrier D.J."/>
            <person name="Shi R."/>
            <person name="Sims S."/>
            <person name="Singer S.R."/>
            <person name="Sinharoy S."/>
            <person name="Sterck L."/>
            <person name="Viollet A."/>
            <person name="Wang B.B."/>
            <person name="Wang K."/>
            <person name="Wang M."/>
            <person name="Wang X."/>
            <person name="Warfsmann J."/>
            <person name="Weissenbach J."/>
            <person name="White D.D."/>
            <person name="White J.D."/>
            <person name="Wiley G.B."/>
            <person name="Wincker P."/>
            <person name="Xing Y."/>
            <person name="Yang L."/>
            <person name="Yao Z."/>
            <person name="Ying F."/>
            <person name="Zhai J."/>
            <person name="Zhou L."/>
            <person name="Zuber A."/>
            <person name="Denarie J."/>
            <person name="Dixon R.A."/>
            <person name="May G.D."/>
            <person name="Schwartz D.C."/>
            <person name="Rogers J."/>
            <person name="Quetier F."/>
            <person name="Town C.D."/>
            <person name="Roe B.A."/>
        </authorList>
    </citation>
    <scope>NUCLEOTIDE SEQUENCE [LARGE SCALE GENOMIC DNA]</scope>
    <source>
        <strain evidence="1">A17</strain>
        <strain evidence="2 3">cv. Jemalong A17</strain>
    </source>
</reference>
<reference evidence="1 3" key="2">
    <citation type="journal article" date="2014" name="BMC Genomics">
        <title>An improved genome release (version Mt4.0) for the model legume Medicago truncatula.</title>
        <authorList>
            <person name="Tang H."/>
            <person name="Krishnakumar V."/>
            <person name="Bidwell S."/>
            <person name="Rosen B."/>
            <person name="Chan A."/>
            <person name="Zhou S."/>
            <person name="Gentzbittel L."/>
            <person name="Childs K.L."/>
            <person name="Yandell M."/>
            <person name="Gundlach H."/>
            <person name="Mayer K.F."/>
            <person name="Schwartz D.C."/>
            <person name="Town C.D."/>
        </authorList>
    </citation>
    <scope>GENOME REANNOTATION</scope>
    <source>
        <strain evidence="2 3">cv. Jemalong A17</strain>
    </source>
</reference>
<dbReference type="HOGENOM" id="CLU_2853018_0_0_1"/>
<accession>G7I3X3</accession>
<evidence type="ECO:0000313" key="2">
    <source>
        <dbReference type="EnsemblPlants" id="AES61027"/>
    </source>
</evidence>
<keyword evidence="3" id="KW-1185">Reference proteome</keyword>
<organism evidence="1 3">
    <name type="scientific">Medicago truncatula</name>
    <name type="common">Barrel medic</name>
    <name type="synonym">Medicago tribuloides</name>
    <dbReference type="NCBI Taxonomy" id="3880"/>
    <lineage>
        <taxon>Eukaryota</taxon>
        <taxon>Viridiplantae</taxon>
        <taxon>Streptophyta</taxon>
        <taxon>Embryophyta</taxon>
        <taxon>Tracheophyta</taxon>
        <taxon>Spermatophyta</taxon>
        <taxon>Magnoliopsida</taxon>
        <taxon>eudicotyledons</taxon>
        <taxon>Gunneridae</taxon>
        <taxon>Pentapetalae</taxon>
        <taxon>rosids</taxon>
        <taxon>fabids</taxon>
        <taxon>Fabales</taxon>
        <taxon>Fabaceae</taxon>
        <taxon>Papilionoideae</taxon>
        <taxon>50 kb inversion clade</taxon>
        <taxon>NPAAA clade</taxon>
        <taxon>Hologalegina</taxon>
        <taxon>IRL clade</taxon>
        <taxon>Trifolieae</taxon>
        <taxon>Medicago</taxon>
    </lineage>
</organism>
<evidence type="ECO:0000313" key="3">
    <source>
        <dbReference type="Proteomes" id="UP000002051"/>
    </source>
</evidence>
<proteinExistence type="predicted"/>
<dbReference type="EMBL" id="CM001217">
    <property type="protein sequence ID" value="AES61027.1"/>
    <property type="molecule type" value="Genomic_DNA"/>
</dbReference>
<gene>
    <name evidence="1" type="ordered locus">MTR_1g075120</name>
</gene>
<dbReference type="PaxDb" id="3880-AES61027"/>
<sequence length="65" mass="7157">MRVQVASKDFTKGGILFPSSKTSYIVENTSTCEENRTGAVQEEGDSRRQGGVLSSPIFYRATVLR</sequence>
<name>G7I3X3_MEDTR</name>
<evidence type="ECO:0000313" key="1">
    <source>
        <dbReference type="EMBL" id="AES61027.1"/>
    </source>
</evidence>